<dbReference type="AlphaFoldDB" id="A0A0A9F3Y1"/>
<keyword evidence="1" id="KW-0472">Membrane</keyword>
<evidence type="ECO:0000256" key="1">
    <source>
        <dbReference type="SAM" id="Phobius"/>
    </source>
</evidence>
<protein>
    <recommendedName>
        <fullName evidence="4">Secreted protein</fullName>
    </recommendedName>
</protein>
<evidence type="ECO:0008006" key="4">
    <source>
        <dbReference type="Google" id="ProtNLM"/>
    </source>
</evidence>
<reference evidence="3" key="1">
    <citation type="submission" date="2014-09" db="EMBL/GenBank/DDBJ databases">
        <authorList>
            <person name="Magalhaes I.L.F."/>
            <person name="Oliveira U."/>
            <person name="Santos F.R."/>
            <person name="Vidigal T.H.D.A."/>
            <person name="Brescovit A.D."/>
            <person name="Santos A.J."/>
        </authorList>
    </citation>
    <scope>NUCLEOTIDE SEQUENCE</scope>
    <source>
        <tissue evidence="3">Shoot tissue taken approximately 20 cm above the soil surface</tissue>
    </source>
</reference>
<feature type="chain" id="PRO_5002047208" description="Secreted protein" evidence="2">
    <location>
        <begin position="21"/>
        <end position="91"/>
    </location>
</feature>
<keyword evidence="2" id="KW-0732">Signal</keyword>
<keyword evidence="1" id="KW-0812">Transmembrane</keyword>
<name>A0A0A9F3Y1_ARUDO</name>
<sequence>MLLLMMILTMTFMNLSTSYCYSYTAVNQTLARVFCFFFLHTMHWSSNGSICCLLVQPLRYIFFIGVLTLMKHFKLRMFQSLAKSDTGDKHC</sequence>
<reference evidence="3" key="2">
    <citation type="journal article" date="2015" name="Data Brief">
        <title>Shoot transcriptome of the giant reed, Arundo donax.</title>
        <authorList>
            <person name="Barrero R.A."/>
            <person name="Guerrero F.D."/>
            <person name="Moolhuijzen P."/>
            <person name="Goolsby J.A."/>
            <person name="Tidwell J."/>
            <person name="Bellgard S.E."/>
            <person name="Bellgard M.I."/>
        </authorList>
    </citation>
    <scope>NUCLEOTIDE SEQUENCE</scope>
    <source>
        <tissue evidence="3">Shoot tissue taken approximately 20 cm above the soil surface</tissue>
    </source>
</reference>
<proteinExistence type="predicted"/>
<evidence type="ECO:0000313" key="3">
    <source>
        <dbReference type="EMBL" id="JAE07032.1"/>
    </source>
</evidence>
<accession>A0A0A9F3Y1</accession>
<keyword evidence="1" id="KW-1133">Transmembrane helix</keyword>
<feature type="transmembrane region" description="Helical" evidence="1">
    <location>
        <begin position="44"/>
        <end position="70"/>
    </location>
</feature>
<feature type="signal peptide" evidence="2">
    <location>
        <begin position="1"/>
        <end position="20"/>
    </location>
</feature>
<organism evidence="3">
    <name type="scientific">Arundo donax</name>
    <name type="common">Giant reed</name>
    <name type="synonym">Donax arundinaceus</name>
    <dbReference type="NCBI Taxonomy" id="35708"/>
    <lineage>
        <taxon>Eukaryota</taxon>
        <taxon>Viridiplantae</taxon>
        <taxon>Streptophyta</taxon>
        <taxon>Embryophyta</taxon>
        <taxon>Tracheophyta</taxon>
        <taxon>Spermatophyta</taxon>
        <taxon>Magnoliopsida</taxon>
        <taxon>Liliopsida</taxon>
        <taxon>Poales</taxon>
        <taxon>Poaceae</taxon>
        <taxon>PACMAD clade</taxon>
        <taxon>Arundinoideae</taxon>
        <taxon>Arundineae</taxon>
        <taxon>Arundo</taxon>
    </lineage>
</organism>
<dbReference type="EMBL" id="GBRH01190864">
    <property type="protein sequence ID" value="JAE07032.1"/>
    <property type="molecule type" value="Transcribed_RNA"/>
</dbReference>
<evidence type="ECO:0000256" key="2">
    <source>
        <dbReference type="SAM" id="SignalP"/>
    </source>
</evidence>